<name>A0A9P6X131_RHIOR</name>
<dbReference type="Proteomes" id="UP000716291">
    <property type="component" value="Unassembled WGS sequence"/>
</dbReference>
<keyword evidence="2" id="KW-1185">Reference proteome</keyword>
<proteinExistence type="predicted"/>
<gene>
    <name evidence="1" type="ORF">G6F64_010466</name>
</gene>
<reference evidence="1" key="1">
    <citation type="journal article" date="2020" name="Microb. Genom.">
        <title>Genetic diversity of clinical and environmental Mucorales isolates obtained from an investigation of mucormycosis cases among solid organ transplant recipients.</title>
        <authorList>
            <person name="Nguyen M.H."/>
            <person name="Kaul D."/>
            <person name="Muto C."/>
            <person name="Cheng S.J."/>
            <person name="Richter R.A."/>
            <person name="Bruno V.M."/>
            <person name="Liu G."/>
            <person name="Beyhan S."/>
            <person name="Sundermann A.J."/>
            <person name="Mounaud S."/>
            <person name="Pasculle A.W."/>
            <person name="Nierman W.C."/>
            <person name="Driscoll E."/>
            <person name="Cumbie R."/>
            <person name="Clancy C.J."/>
            <person name="Dupont C.L."/>
        </authorList>
    </citation>
    <scope>NUCLEOTIDE SEQUENCE</scope>
    <source>
        <strain evidence="1">GL11</strain>
    </source>
</reference>
<accession>A0A9P6X131</accession>
<evidence type="ECO:0000313" key="1">
    <source>
        <dbReference type="EMBL" id="KAG1302984.1"/>
    </source>
</evidence>
<comment type="caution">
    <text evidence="1">The sequence shown here is derived from an EMBL/GenBank/DDBJ whole genome shotgun (WGS) entry which is preliminary data.</text>
</comment>
<sequence length="134" mass="15529">MSFVSVVKRCYRCSGNVPWSREHAVNCPRDKPYHGPSKAIRSARLDYSKLIDNKTNLIVNRQARTQQASSKMSSSDSDLMDIDNDGYPINYDYKKLTKQNEVLYFLGHIPKKKKKCPWPQKTFSGTIRLHYEVV</sequence>
<protein>
    <submittedName>
        <fullName evidence="1">Uncharacterized protein</fullName>
    </submittedName>
</protein>
<dbReference type="EMBL" id="JAANQT010002176">
    <property type="protein sequence ID" value="KAG1302984.1"/>
    <property type="molecule type" value="Genomic_DNA"/>
</dbReference>
<organism evidence="1 2">
    <name type="scientific">Rhizopus oryzae</name>
    <name type="common">Mucormycosis agent</name>
    <name type="synonym">Rhizopus arrhizus var. delemar</name>
    <dbReference type="NCBI Taxonomy" id="64495"/>
    <lineage>
        <taxon>Eukaryota</taxon>
        <taxon>Fungi</taxon>
        <taxon>Fungi incertae sedis</taxon>
        <taxon>Mucoromycota</taxon>
        <taxon>Mucoromycotina</taxon>
        <taxon>Mucoromycetes</taxon>
        <taxon>Mucorales</taxon>
        <taxon>Mucorineae</taxon>
        <taxon>Rhizopodaceae</taxon>
        <taxon>Rhizopus</taxon>
    </lineage>
</organism>
<evidence type="ECO:0000313" key="2">
    <source>
        <dbReference type="Proteomes" id="UP000716291"/>
    </source>
</evidence>
<dbReference type="AlphaFoldDB" id="A0A9P6X131"/>